<dbReference type="AlphaFoldDB" id="A0AAE0P0D0"/>
<feature type="compositionally biased region" description="Low complexity" evidence="1">
    <location>
        <begin position="222"/>
        <end position="235"/>
    </location>
</feature>
<proteinExistence type="predicted"/>
<comment type="caution">
    <text evidence="3">The sequence shown here is derived from an EMBL/GenBank/DDBJ whole genome shotgun (WGS) entry which is preliminary data.</text>
</comment>
<reference evidence="3" key="2">
    <citation type="submission" date="2023-06" db="EMBL/GenBank/DDBJ databases">
        <authorList>
            <consortium name="Lawrence Berkeley National Laboratory"/>
            <person name="Haridas S."/>
            <person name="Hensen N."/>
            <person name="Bonometti L."/>
            <person name="Westerberg I."/>
            <person name="Brannstrom I.O."/>
            <person name="Guillou S."/>
            <person name="Cros-Aarteil S."/>
            <person name="Calhoun S."/>
            <person name="Kuo A."/>
            <person name="Mondo S."/>
            <person name="Pangilinan J."/>
            <person name="Riley R."/>
            <person name="LaButti K."/>
            <person name="Andreopoulos B."/>
            <person name="Lipzen A."/>
            <person name="Chen C."/>
            <person name="Yanf M."/>
            <person name="Daum C."/>
            <person name="Ng V."/>
            <person name="Clum A."/>
            <person name="Steindorff A."/>
            <person name="Ohm R."/>
            <person name="Martin F."/>
            <person name="Silar P."/>
            <person name="Natvig D."/>
            <person name="Lalanne C."/>
            <person name="Gautier V."/>
            <person name="Ament-velasquez S.L."/>
            <person name="Kruys A."/>
            <person name="Hutchinson M.I."/>
            <person name="Powell A.J."/>
            <person name="Barry K."/>
            <person name="Miller A.N."/>
            <person name="Grigoriev I.V."/>
            <person name="Debuchy R."/>
            <person name="Gladieux P."/>
            <person name="Thoren M.H."/>
            <person name="Johannesson H."/>
        </authorList>
    </citation>
    <scope>NUCLEOTIDE SEQUENCE</scope>
    <source>
        <strain evidence="3">CBS 232.78</strain>
    </source>
</reference>
<accession>A0AAE0P0D0</accession>
<sequence length="326" mass="35598">MSKRTVFTTISPLPPNIPRQLVIEFLHDHEEMIDLNPLVIERHPIKPPAHCPPDEMDCAWYSLTDKISYLPGGLMSGDVTYTCAFHDIPTGVQTHCYAPAGLNIQGKWTLNGSLPGEPVQPVELGIGAPATGLYLREDVNMKCNVIMTSFVKRTLKKSHATLVDRLKSKAQLAASDPAPIIGGGSTANSQPGFGGQAAPAPPSSSANDAQNHWNPTAIGNSPPRQAYGQQSQQYYQPPPPQHGSNQQHMQQYPPHPHPNPTPQPQQLYQNPPPQGGHDELFPQPLRLSHSRNPSRQQEIHEDSPTLPPTNNKAARAPSKSFVAELE</sequence>
<gene>
    <name evidence="3" type="ORF">B0H63DRAFT_126601</name>
</gene>
<dbReference type="PANTHER" id="PTHR38117:SF2">
    <property type="entry name" value="NACHT AND WD40 DOMAIN PROTEIN"/>
    <property type="match status" value="1"/>
</dbReference>
<feature type="domain" description="DUF7053" evidence="2">
    <location>
        <begin position="2"/>
        <end position="171"/>
    </location>
</feature>
<evidence type="ECO:0000256" key="1">
    <source>
        <dbReference type="SAM" id="MobiDB-lite"/>
    </source>
</evidence>
<feature type="compositionally biased region" description="Polar residues" evidence="1">
    <location>
        <begin position="207"/>
        <end position="219"/>
    </location>
</feature>
<dbReference type="Proteomes" id="UP001285441">
    <property type="component" value="Unassembled WGS sequence"/>
</dbReference>
<dbReference type="Pfam" id="PF23155">
    <property type="entry name" value="DUF7053"/>
    <property type="match status" value="1"/>
</dbReference>
<dbReference type="EMBL" id="JAULSW010000002">
    <property type="protein sequence ID" value="KAK3390934.1"/>
    <property type="molecule type" value="Genomic_DNA"/>
</dbReference>
<evidence type="ECO:0000313" key="4">
    <source>
        <dbReference type="Proteomes" id="UP001285441"/>
    </source>
</evidence>
<evidence type="ECO:0000313" key="3">
    <source>
        <dbReference type="EMBL" id="KAK3390934.1"/>
    </source>
</evidence>
<dbReference type="InterPro" id="IPR055481">
    <property type="entry name" value="DUF7053"/>
</dbReference>
<name>A0AAE0P0D0_9PEZI</name>
<organism evidence="3 4">
    <name type="scientific">Podospora didyma</name>
    <dbReference type="NCBI Taxonomy" id="330526"/>
    <lineage>
        <taxon>Eukaryota</taxon>
        <taxon>Fungi</taxon>
        <taxon>Dikarya</taxon>
        <taxon>Ascomycota</taxon>
        <taxon>Pezizomycotina</taxon>
        <taxon>Sordariomycetes</taxon>
        <taxon>Sordariomycetidae</taxon>
        <taxon>Sordariales</taxon>
        <taxon>Podosporaceae</taxon>
        <taxon>Podospora</taxon>
    </lineage>
</organism>
<feature type="compositionally biased region" description="Pro residues" evidence="1">
    <location>
        <begin position="253"/>
        <end position="263"/>
    </location>
</feature>
<protein>
    <recommendedName>
        <fullName evidence="2">DUF7053 domain-containing protein</fullName>
    </recommendedName>
</protein>
<reference evidence="3" key="1">
    <citation type="journal article" date="2023" name="Mol. Phylogenet. Evol.">
        <title>Genome-scale phylogeny and comparative genomics of the fungal order Sordariales.</title>
        <authorList>
            <person name="Hensen N."/>
            <person name="Bonometti L."/>
            <person name="Westerberg I."/>
            <person name="Brannstrom I.O."/>
            <person name="Guillou S."/>
            <person name="Cros-Aarteil S."/>
            <person name="Calhoun S."/>
            <person name="Haridas S."/>
            <person name="Kuo A."/>
            <person name="Mondo S."/>
            <person name="Pangilinan J."/>
            <person name="Riley R."/>
            <person name="LaButti K."/>
            <person name="Andreopoulos B."/>
            <person name="Lipzen A."/>
            <person name="Chen C."/>
            <person name="Yan M."/>
            <person name="Daum C."/>
            <person name="Ng V."/>
            <person name="Clum A."/>
            <person name="Steindorff A."/>
            <person name="Ohm R.A."/>
            <person name="Martin F."/>
            <person name="Silar P."/>
            <person name="Natvig D.O."/>
            <person name="Lalanne C."/>
            <person name="Gautier V."/>
            <person name="Ament-Velasquez S.L."/>
            <person name="Kruys A."/>
            <person name="Hutchinson M.I."/>
            <person name="Powell A.J."/>
            <person name="Barry K."/>
            <person name="Miller A.N."/>
            <person name="Grigoriev I.V."/>
            <person name="Debuchy R."/>
            <person name="Gladieux P."/>
            <person name="Hiltunen Thoren M."/>
            <person name="Johannesson H."/>
        </authorList>
    </citation>
    <scope>NUCLEOTIDE SEQUENCE</scope>
    <source>
        <strain evidence="3">CBS 232.78</strain>
    </source>
</reference>
<evidence type="ECO:0000259" key="2">
    <source>
        <dbReference type="Pfam" id="PF23155"/>
    </source>
</evidence>
<feature type="region of interest" description="Disordered" evidence="1">
    <location>
        <begin position="177"/>
        <end position="326"/>
    </location>
</feature>
<dbReference type="PANTHER" id="PTHR38117">
    <property type="entry name" value="NACHT AND WD40 DOMAIN PROTEIN"/>
    <property type="match status" value="1"/>
</dbReference>
<keyword evidence="4" id="KW-1185">Reference proteome</keyword>